<dbReference type="GO" id="GO:0008168">
    <property type="term" value="F:methyltransferase activity"/>
    <property type="evidence" value="ECO:0007669"/>
    <property type="project" value="TreeGrafter"/>
</dbReference>
<reference evidence="1 2" key="1">
    <citation type="journal article" date="2023" name="IMA Fungus">
        <title>Comparative genomic study of the Penicillium genus elucidates a diverse pangenome and 15 lateral gene transfer events.</title>
        <authorList>
            <person name="Petersen C."/>
            <person name="Sorensen T."/>
            <person name="Nielsen M.R."/>
            <person name="Sondergaard T.E."/>
            <person name="Sorensen J.L."/>
            <person name="Fitzpatrick D.A."/>
            <person name="Frisvad J.C."/>
            <person name="Nielsen K.L."/>
        </authorList>
    </citation>
    <scope>NUCLEOTIDE SEQUENCE [LARGE SCALE GENOMIC DNA]</scope>
    <source>
        <strain evidence="1 2">IBT 29057</strain>
    </source>
</reference>
<dbReference type="PANTHER" id="PTHR43591:SF10">
    <property type="entry name" value="ABC TRANSMEMBRANE TYPE-1 DOMAIN-CONTAINING PROTEIN-RELATED"/>
    <property type="match status" value="1"/>
</dbReference>
<evidence type="ECO:0000313" key="1">
    <source>
        <dbReference type="EMBL" id="KAJ5596271.1"/>
    </source>
</evidence>
<dbReference type="Pfam" id="PF13489">
    <property type="entry name" value="Methyltransf_23"/>
    <property type="match status" value="1"/>
</dbReference>
<dbReference type="PANTHER" id="PTHR43591">
    <property type="entry name" value="METHYLTRANSFERASE"/>
    <property type="match status" value="1"/>
</dbReference>
<keyword evidence="2" id="KW-1185">Reference proteome</keyword>
<protein>
    <recommendedName>
        <fullName evidence="3">S-adenosyl-L-methionine-dependent methyltransferase</fullName>
    </recommendedName>
</protein>
<dbReference type="CDD" id="cd02440">
    <property type="entry name" value="AdoMet_MTases"/>
    <property type="match status" value="1"/>
</dbReference>
<sequence length="334" mass="38852">MSDSDTQSLTDSVTDYPMENGRRYHRYHEGGKWLNSTHFFIFRRCLICRESLPYPNDEQELDRLDMQHHMFKLVMSGRLYHVPLEDPKEILDIGTGSGIWPIEMAPLFPHAAITGTDLSPVQPTEVPENVHFLVDDATEDDWLWNPNHFDFVHISHMTGAMPSFKELLRKAFTYTKPGAYLECHEMDPKPKCDDGTMPPENPDGYSAFALHDWYDLNMRSSKDVEPSRQFRIAPRIERWMKEVGFVDVKQQVFKIPTNTWPTDDHLKEVGKWSESNWLEALSGWSYKPFLALGWSKPEIEVFLVNVRKSIQDRNVHAYMDFFIVTGRKPSPGEV</sequence>
<name>A0AAD6DWF1_9EURO</name>
<dbReference type="Gene3D" id="3.40.50.150">
    <property type="entry name" value="Vaccinia Virus protein VP39"/>
    <property type="match status" value="1"/>
</dbReference>
<dbReference type="InterPro" id="IPR029063">
    <property type="entry name" value="SAM-dependent_MTases_sf"/>
</dbReference>
<organism evidence="1 2">
    <name type="scientific">Penicillium hetheringtonii</name>
    <dbReference type="NCBI Taxonomy" id="911720"/>
    <lineage>
        <taxon>Eukaryota</taxon>
        <taxon>Fungi</taxon>
        <taxon>Dikarya</taxon>
        <taxon>Ascomycota</taxon>
        <taxon>Pezizomycotina</taxon>
        <taxon>Eurotiomycetes</taxon>
        <taxon>Eurotiomycetidae</taxon>
        <taxon>Eurotiales</taxon>
        <taxon>Aspergillaceae</taxon>
        <taxon>Penicillium</taxon>
    </lineage>
</organism>
<dbReference type="SUPFAM" id="SSF53335">
    <property type="entry name" value="S-adenosyl-L-methionine-dependent methyltransferases"/>
    <property type="match status" value="1"/>
</dbReference>
<comment type="caution">
    <text evidence="1">The sequence shown here is derived from an EMBL/GenBank/DDBJ whole genome shotgun (WGS) entry which is preliminary data.</text>
</comment>
<dbReference type="Proteomes" id="UP001216150">
    <property type="component" value="Unassembled WGS sequence"/>
</dbReference>
<proteinExistence type="predicted"/>
<gene>
    <name evidence="1" type="ORF">N7450_002729</name>
</gene>
<evidence type="ECO:0008006" key="3">
    <source>
        <dbReference type="Google" id="ProtNLM"/>
    </source>
</evidence>
<dbReference type="EMBL" id="JAQJAC010000002">
    <property type="protein sequence ID" value="KAJ5596271.1"/>
    <property type="molecule type" value="Genomic_DNA"/>
</dbReference>
<dbReference type="AlphaFoldDB" id="A0AAD6DWF1"/>
<evidence type="ECO:0000313" key="2">
    <source>
        <dbReference type="Proteomes" id="UP001216150"/>
    </source>
</evidence>
<accession>A0AAD6DWF1</accession>